<sequence>MLMADIQKKELLKDNKNKIGIYRWNNLLNGKSYIGSSINLGKRLRDYFNISYLEMETKKNKSLIYQSLLKYGYSNFSIDILEYCDKKDIINREQYYFDLLKPEYNILKTARSCLGYKHSAEVLAKMSATRQGKNHPMFGKPKPEGAGKP</sequence>
<dbReference type="GO" id="GO:0003677">
    <property type="term" value="F:DNA binding"/>
    <property type="evidence" value="ECO:0007669"/>
    <property type="project" value="InterPro"/>
</dbReference>
<dbReference type="GO" id="GO:0004519">
    <property type="term" value="F:endonuclease activity"/>
    <property type="evidence" value="ECO:0007669"/>
    <property type="project" value="InterPro"/>
</dbReference>
<comment type="similarity">
    <text evidence="1">To endonucleases of group I introns of fungi and phage.</text>
</comment>
<dbReference type="Gene3D" id="3.40.1440.10">
    <property type="entry name" value="GIY-YIG endonuclease"/>
    <property type="match status" value="1"/>
</dbReference>
<dbReference type="AlphaFoldDB" id="A0A4Y5MV06"/>
<dbReference type="InterPro" id="IPR006350">
    <property type="entry name" value="Intron_endoG1"/>
</dbReference>
<protein>
    <recommendedName>
        <fullName evidence="3">GIY-YIG domain-containing protein</fullName>
    </recommendedName>
</protein>
<feature type="domain" description="GIY-YIG" evidence="3">
    <location>
        <begin position="17"/>
        <end position="106"/>
    </location>
</feature>
<dbReference type="EMBL" id="MK820634">
    <property type="protein sequence ID" value="QCW06817.1"/>
    <property type="molecule type" value="Genomic_DNA"/>
</dbReference>
<reference evidence="4" key="1">
    <citation type="submission" date="2019-04" db="EMBL/GenBank/DDBJ databases">
        <authorList>
            <person name="Yu Z."/>
            <person name="Deng C."/>
        </authorList>
    </citation>
    <scope>NUCLEOTIDE SEQUENCE</scope>
</reference>
<dbReference type="InterPro" id="IPR035901">
    <property type="entry name" value="GIY-YIG_endonuc_sf"/>
</dbReference>
<dbReference type="InterPro" id="IPR003611">
    <property type="entry name" value="NUMOD3"/>
</dbReference>
<name>A0A4Y5MV06_9PEZI</name>
<dbReference type="PROSITE" id="PS50164">
    <property type="entry name" value="GIY_YIG"/>
    <property type="match status" value="1"/>
</dbReference>
<geneLocation type="mitochondrion" evidence="4"/>
<evidence type="ECO:0000313" key="4">
    <source>
        <dbReference type="EMBL" id="QCW06817.1"/>
    </source>
</evidence>
<dbReference type="GeneID" id="40512567"/>
<dbReference type="SUPFAM" id="SSF82771">
    <property type="entry name" value="GIY-YIG endonuclease"/>
    <property type="match status" value="1"/>
</dbReference>
<proteinExistence type="predicted"/>
<evidence type="ECO:0000256" key="2">
    <source>
        <dbReference type="SAM" id="MobiDB-lite"/>
    </source>
</evidence>
<organism evidence="4">
    <name type="scientific">Dactylella tenuis</name>
    <dbReference type="NCBI Taxonomy" id="383872"/>
    <lineage>
        <taxon>Eukaryota</taxon>
        <taxon>Fungi</taxon>
        <taxon>Dikarya</taxon>
        <taxon>Ascomycota</taxon>
        <taxon>Pezizomycotina</taxon>
        <taxon>Orbiliomycetes</taxon>
        <taxon>Orbiliales</taxon>
        <taxon>Orbiliaceae</taxon>
        <taxon>Dactylella</taxon>
    </lineage>
</organism>
<keyword evidence="4" id="KW-0496">Mitochondrion</keyword>
<dbReference type="CDD" id="cd10445">
    <property type="entry name" value="GIY-YIG_bI1_like"/>
    <property type="match status" value="1"/>
</dbReference>
<dbReference type="NCBIfam" id="TIGR01453">
    <property type="entry name" value="grpIintron_endo"/>
    <property type="match status" value="1"/>
</dbReference>
<dbReference type="InterPro" id="IPR000305">
    <property type="entry name" value="GIY-YIG_endonuc"/>
</dbReference>
<evidence type="ECO:0000256" key="1">
    <source>
        <dbReference type="ARBA" id="ARBA00010045"/>
    </source>
</evidence>
<gene>
    <name evidence="4" type="primary">orf149</name>
</gene>
<accession>A0A4Y5MV06</accession>
<dbReference type="Pfam" id="PF01541">
    <property type="entry name" value="GIY-YIG"/>
    <property type="match status" value="1"/>
</dbReference>
<feature type="region of interest" description="Disordered" evidence="2">
    <location>
        <begin position="130"/>
        <end position="149"/>
    </location>
</feature>
<dbReference type="RefSeq" id="YP_009663678.1">
    <property type="nucleotide sequence ID" value="NC_042947.1"/>
</dbReference>
<dbReference type="SMART" id="SM00465">
    <property type="entry name" value="GIYc"/>
    <property type="match status" value="1"/>
</dbReference>
<dbReference type="Pfam" id="PF07460">
    <property type="entry name" value="NUMOD3"/>
    <property type="match status" value="1"/>
</dbReference>
<evidence type="ECO:0000259" key="3">
    <source>
        <dbReference type="PROSITE" id="PS50164"/>
    </source>
</evidence>